<evidence type="ECO:0000256" key="1">
    <source>
        <dbReference type="SAM" id="SignalP"/>
    </source>
</evidence>
<evidence type="ECO:0008006" key="4">
    <source>
        <dbReference type="Google" id="ProtNLM"/>
    </source>
</evidence>
<dbReference type="Proteomes" id="UP000244081">
    <property type="component" value="Unassembled WGS sequence"/>
</dbReference>
<accession>A0A2T5V9J6</accession>
<name>A0A2T5V9J6_9HYPH</name>
<keyword evidence="1" id="KW-0732">Signal</keyword>
<feature type="chain" id="PRO_5015395013" description="DUF945 domain-containing protein" evidence="1">
    <location>
        <begin position="28"/>
        <end position="393"/>
    </location>
</feature>
<organism evidence="2 3">
    <name type="scientific">Breoghania corrubedonensis</name>
    <dbReference type="NCBI Taxonomy" id="665038"/>
    <lineage>
        <taxon>Bacteria</taxon>
        <taxon>Pseudomonadati</taxon>
        <taxon>Pseudomonadota</taxon>
        <taxon>Alphaproteobacteria</taxon>
        <taxon>Hyphomicrobiales</taxon>
        <taxon>Stappiaceae</taxon>
        <taxon>Breoghania</taxon>
    </lineage>
</organism>
<protein>
    <recommendedName>
        <fullName evidence="4">DUF945 domain-containing protein</fullName>
    </recommendedName>
</protein>
<dbReference type="EMBL" id="QAYG01000004">
    <property type="protein sequence ID" value="PTW60418.1"/>
    <property type="molecule type" value="Genomic_DNA"/>
</dbReference>
<dbReference type="AlphaFoldDB" id="A0A2T5V9J6"/>
<sequence length="393" mass="41343">MGTRFLPRAGYAVIIGAALAMPQAAFAYDPTNNPVADAVLASLEAGGAENAAVEDVAVSGDQIVLRGLTADLKKDGEEGSLSAASLAFSNAFVAPDGSVSAAALAATDVKIVQDEDTIEFAALALTDMRMPGPAEVKNPVEALDKKPAYKMLEITGISLQSAGEAAVPVERITSTFDPIGTDGSVKATFSVEKITLNPEAVKDDDFRQKMKTLGYDSVQIDMKAEGEWSAAEGRAQLHDFEISGQDMGTFQLSATILGVTPEVIEKLKAAQEDFGKTMELLQQLSISDLRVHFKNDSVVERVLDQQAKDANTDRAGLVDQLSSSLPGILSLMRNPAFQEKVATAVTTFLEEPGTLTASAHPAQPVPVAQIVGVAMIAPQTIPDVLSVDVTANQ</sequence>
<keyword evidence="3" id="KW-1185">Reference proteome</keyword>
<evidence type="ECO:0000313" key="2">
    <source>
        <dbReference type="EMBL" id="PTW60418.1"/>
    </source>
</evidence>
<feature type="signal peptide" evidence="1">
    <location>
        <begin position="1"/>
        <end position="27"/>
    </location>
</feature>
<evidence type="ECO:0000313" key="3">
    <source>
        <dbReference type="Proteomes" id="UP000244081"/>
    </source>
</evidence>
<comment type="caution">
    <text evidence="2">The sequence shown here is derived from an EMBL/GenBank/DDBJ whole genome shotgun (WGS) entry which is preliminary data.</text>
</comment>
<proteinExistence type="predicted"/>
<gene>
    <name evidence="2" type="ORF">C8N35_10441</name>
</gene>
<reference evidence="2 3" key="1">
    <citation type="submission" date="2018-04" db="EMBL/GenBank/DDBJ databases">
        <title>Genomic Encyclopedia of Archaeal and Bacterial Type Strains, Phase II (KMG-II): from individual species to whole genera.</title>
        <authorList>
            <person name="Goeker M."/>
        </authorList>
    </citation>
    <scope>NUCLEOTIDE SEQUENCE [LARGE SCALE GENOMIC DNA]</scope>
    <source>
        <strain evidence="2 3">DSM 23382</strain>
    </source>
</reference>